<feature type="region of interest" description="Disordered" evidence="1">
    <location>
        <begin position="1"/>
        <end position="21"/>
    </location>
</feature>
<evidence type="ECO:0000313" key="2">
    <source>
        <dbReference type="EMBL" id="MEJ8858815.1"/>
    </source>
</evidence>
<protein>
    <submittedName>
        <fullName evidence="2">Alpha/beta hydrolase family protein</fullName>
    </submittedName>
</protein>
<gene>
    <name evidence="2" type="ORF">WKW79_29880</name>
</gene>
<dbReference type="EMBL" id="JBBKZS010000020">
    <property type="protein sequence ID" value="MEJ8858815.1"/>
    <property type="molecule type" value="Genomic_DNA"/>
</dbReference>
<evidence type="ECO:0000256" key="1">
    <source>
        <dbReference type="SAM" id="MobiDB-lite"/>
    </source>
</evidence>
<dbReference type="Pfam" id="PF09752">
    <property type="entry name" value="ABHD18"/>
    <property type="match status" value="1"/>
</dbReference>
<dbReference type="Gene3D" id="3.40.50.1820">
    <property type="entry name" value="alpha/beta hydrolase"/>
    <property type="match status" value="1"/>
</dbReference>
<accession>A0ABU8XI84</accession>
<evidence type="ECO:0000313" key="3">
    <source>
        <dbReference type="Proteomes" id="UP001367030"/>
    </source>
</evidence>
<name>A0ABU8XI84_9BURK</name>
<dbReference type="RefSeq" id="WP_340338868.1">
    <property type="nucleotide sequence ID" value="NZ_JBBKZS010000020.1"/>
</dbReference>
<keyword evidence="2" id="KW-0378">Hydrolase</keyword>
<keyword evidence="3" id="KW-1185">Reference proteome</keyword>
<feature type="region of interest" description="Disordered" evidence="1">
    <location>
        <begin position="107"/>
        <end position="127"/>
    </location>
</feature>
<dbReference type="InterPro" id="IPR029058">
    <property type="entry name" value="AB_hydrolase_fold"/>
</dbReference>
<dbReference type="InterPro" id="IPR019149">
    <property type="entry name" value="ABHD18"/>
</dbReference>
<dbReference type="PANTHER" id="PTHR13617">
    <property type="entry name" value="PROTEIN ABHD18"/>
    <property type="match status" value="1"/>
</dbReference>
<organism evidence="2 3">
    <name type="scientific">Variovorax robiniae</name>
    <dbReference type="NCBI Taxonomy" id="1836199"/>
    <lineage>
        <taxon>Bacteria</taxon>
        <taxon>Pseudomonadati</taxon>
        <taxon>Pseudomonadota</taxon>
        <taxon>Betaproteobacteria</taxon>
        <taxon>Burkholderiales</taxon>
        <taxon>Comamonadaceae</taxon>
        <taxon>Variovorax</taxon>
    </lineage>
</organism>
<dbReference type="GO" id="GO:0016787">
    <property type="term" value="F:hydrolase activity"/>
    <property type="evidence" value="ECO:0007669"/>
    <property type="project" value="UniProtKB-KW"/>
</dbReference>
<dbReference type="PANTHER" id="PTHR13617:SF14">
    <property type="entry name" value="PROTEIN ABHD18"/>
    <property type="match status" value="1"/>
</dbReference>
<reference evidence="2 3" key="1">
    <citation type="submission" date="2024-03" db="EMBL/GenBank/DDBJ databases">
        <title>Novel species of the genus Variovorax.</title>
        <authorList>
            <person name="Liu Q."/>
            <person name="Xin Y.-H."/>
        </authorList>
    </citation>
    <scope>NUCLEOTIDE SEQUENCE [LARGE SCALE GENOMIC DNA]</scope>
    <source>
        <strain evidence="2 3">KACC 18901</strain>
    </source>
</reference>
<comment type="caution">
    <text evidence="2">The sequence shown here is derived from an EMBL/GenBank/DDBJ whole genome shotgun (WGS) entry which is preliminary data.</text>
</comment>
<dbReference type="SUPFAM" id="SSF53474">
    <property type="entry name" value="alpha/beta-Hydrolases"/>
    <property type="match status" value="1"/>
</dbReference>
<dbReference type="Proteomes" id="UP001367030">
    <property type="component" value="Unassembled WGS sequence"/>
</dbReference>
<proteinExistence type="predicted"/>
<sequence>MPERTDDTVRTPIKPQRTRNLASDPAWWEQLPQDFNRRTVHTGLGKNQWLQVQGLSALEWMARVPLSTAVAAAMAASSLGEAGKTAREFEALRFYEPLARAGDASRVFTPPPKDIRIEEHPMPSTGLKDAPIQRRKLRFASPFVPLNPAAVPAFARMQRVGTANAEHWCHGDRPRPTLIVVHGFGADMPWLNAHALSLQALYHAGHDILLFTYPHHGPRAEPCTPFNGYGVFGNGLLQFNEASLLAIHDLRVFIDHLQARGVEKIGVTGISLGGYTAALLASVDARLDYCIPIVPAVSPIDAFLDWQPTGMLLSSRMASNGVDATEMRGLVAVHNPLTYASPMAGERVLIIGGAGDRVTEPHHVELLHRHWPGSTMHWFAGNHLLHFGRREYLRLMREHIGRWSGA</sequence>